<dbReference type="EMBL" id="LT615258">
    <property type="protein sequence ID" value="SCO70932.1"/>
    <property type="molecule type" value="Genomic_DNA"/>
</dbReference>
<keyword evidence="2" id="KW-0472">Membrane</keyword>
<dbReference type="VEuPathDB" id="PlasmoDB:PVP01_0004230"/>
<organism evidence="3 4">
    <name type="scientific">Plasmodium vivax</name>
    <name type="common">malaria parasite P. vivax</name>
    <dbReference type="NCBI Taxonomy" id="5855"/>
    <lineage>
        <taxon>Eukaryota</taxon>
        <taxon>Sar</taxon>
        <taxon>Alveolata</taxon>
        <taxon>Apicomplexa</taxon>
        <taxon>Aconoidasida</taxon>
        <taxon>Haemosporida</taxon>
        <taxon>Plasmodiidae</taxon>
        <taxon>Plasmodium</taxon>
        <taxon>Plasmodium (Plasmodium)</taxon>
    </lineage>
</organism>
<feature type="compositionally biased region" description="Basic residues" evidence="1">
    <location>
        <begin position="211"/>
        <end position="234"/>
    </location>
</feature>
<dbReference type="AlphaFoldDB" id="A0A1G4H7S2"/>
<evidence type="ECO:0000256" key="1">
    <source>
        <dbReference type="SAM" id="MobiDB-lite"/>
    </source>
</evidence>
<keyword evidence="2" id="KW-0812">Transmembrane</keyword>
<dbReference type="VEuPathDB" id="PlasmoDB:PVX_096060"/>
<feature type="transmembrane region" description="Helical" evidence="2">
    <location>
        <begin position="140"/>
        <end position="165"/>
    </location>
</feature>
<protein>
    <submittedName>
        <fullName evidence="3">VIR protein</fullName>
    </submittedName>
</protein>
<evidence type="ECO:0000313" key="4">
    <source>
        <dbReference type="Proteomes" id="UP000305196"/>
    </source>
</evidence>
<feature type="region of interest" description="Disordered" evidence="1">
    <location>
        <begin position="197"/>
        <end position="234"/>
    </location>
</feature>
<sequence length="336" mass="36861">MSHLPDIAIHFYKNINTPSTMNNGTSLQSEMLDGNGTHVTTFSSNSTPLSTFIDSSSPEGSANQISSTFASTIAEGLVNGVSEAISDAIDTVASSFSGNDSSSLQSLSAANTDSVPIIHNGTNNCTTENPFQGISEELCYMLNIFIFLLPFLSLLIVVPIAAALYDHTPLGQCYNKMCDYLWCTPEEDEHVNEDANGVHNDIEKGASAGGTRRKNSNSRDIKKNKKKRKKLRKTRGAYSFHNRAYTEENVQPFDFTYCAHGIGDIFFIPTPHETYFNTLTEVEGEKDDNGNGNKGTRTRGRKQEENVLVEGMGHVNIAFYSASIQSSTQENEEDHL</sequence>
<evidence type="ECO:0000256" key="2">
    <source>
        <dbReference type="SAM" id="Phobius"/>
    </source>
</evidence>
<keyword evidence="2" id="KW-1133">Transmembrane helix</keyword>
<dbReference type="VEuPathDB" id="PlasmoDB:PVPAM_030026300"/>
<evidence type="ECO:0000313" key="3">
    <source>
        <dbReference type="EMBL" id="SCO70932.1"/>
    </source>
</evidence>
<dbReference type="Proteomes" id="UP000305196">
    <property type="component" value="Chromosome 3"/>
</dbReference>
<name>A0A1G4H7S2_PLAVI</name>
<accession>A0A1G4H7S2</accession>
<reference evidence="3 4" key="1">
    <citation type="submission" date="2016-07" db="EMBL/GenBank/DDBJ databases">
        <authorList>
            <consortium name="Pathogen Informatics"/>
        </authorList>
    </citation>
    <scope>NUCLEOTIDE SEQUENCE [LARGE SCALE GENOMIC DNA]</scope>
</reference>
<gene>
    <name evidence="3" type="ORF">PVC01_030025200</name>
</gene>
<proteinExistence type="predicted"/>
<dbReference type="VEuPathDB" id="PlasmoDB:PVW1_030028900"/>